<keyword evidence="3" id="KW-1185">Reference proteome</keyword>
<reference evidence="2 3" key="1">
    <citation type="journal article" date="2020" name="mSystems">
        <title>Defining Genomic and Predicted Metabolic Features of the Acetobacterium Genus.</title>
        <authorList>
            <person name="Ross D.E."/>
            <person name="Marshall C.W."/>
            <person name="Gulliver D."/>
            <person name="May H.D."/>
            <person name="Norman R.S."/>
        </authorList>
    </citation>
    <scope>NUCLEOTIDE SEQUENCE [LARGE SCALE GENOMIC DNA]</scope>
    <source>
        <strain evidence="2 3">DSM 9173</strain>
    </source>
</reference>
<dbReference type="EMBL" id="WJBB01000007">
    <property type="protein sequence ID" value="MBC3796872.1"/>
    <property type="molecule type" value="Genomic_DNA"/>
</dbReference>
<feature type="transmembrane region" description="Helical" evidence="1">
    <location>
        <begin position="36"/>
        <end position="59"/>
    </location>
</feature>
<keyword evidence="1" id="KW-1133">Transmembrane helix</keyword>
<name>A0ABR6WL61_9FIRM</name>
<dbReference type="Proteomes" id="UP000653358">
    <property type="component" value="Unassembled WGS sequence"/>
</dbReference>
<comment type="caution">
    <text evidence="2">The sequence shown here is derived from an EMBL/GenBank/DDBJ whole genome shotgun (WGS) entry which is preliminary data.</text>
</comment>
<proteinExistence type="predicted"/>
<protein>
    <recommendedName>
        <fullName evidence="4">YcxB-like protein domain-containing protein</fullName>
    </recommendedName>
</protein>
<keyword evidence="1" id="KW-0472">Membrane</keyword>
<gene>
    <name evidence="2" type="ORF">GH807_07400</name>
</gene>
<accession>A0ABR6WL61</accession>
<dbReference type="RefSeq" id="WP_148603113.1">
    <property type="nucleotide sequence ID" value="NZ_RXYB01000006.1"/>
</dbReference>
<feature type="transmembrane region" description="Helical" evidence="1">
    <location>
        <begin position="65"/>
        <end position="83"/>
    </location>
</feature>
<keyword evidence="1" id="KW-0812">Transmembrane</keyword>
<evidence type="ECO:0008006" key="4">
    <source>
        <dbReference type="Google" id="ProtNLM"/>
    </source>
</evidence>
<organism evidence="2 3">
    <name type="scientific">Acetobacterium tundrae</name>
    <dbReference type="NCBI Taxonomy" id="132932"/>
    <lineage>
        <taxon>Bacteria</taxon>
        <taxon>Bacillati</taxon>
        <taxon>Bacillota</taxon>
        <taxon>Clostridia</taxon>
        <taxon>Eubacteriales</taxon>
        <taxon>Eubacteriaceae</taxon>
        <taxon>Acetobacterium</taxon>
    </lineage>
</organism>
<evidence type="ECO:0000313" key="2">
    <source>
        <dbReference type="EMBL" id="MBC3796872.1"/>
    </source>
</evidence>
<evidence type="ECO:0000313" key="3">
    <source>
        <dbReference type="Proteomes" id="UP000653358"/>
    </source>
</evidence>
<sequence>MEPEFIVEIDCTKEELFKACYDYRYESSSYPTASKVFIFCFVVGFFSTLFLLIIPSPIFLNKVNIFIRIMAPAYFLITALYYFNVPRLWQYSTIATQYNINLKKLLMLKKSAAAEDLEQLRAIKKGHISGTLFFYSDHFEYSDLLNNTYLVHFVYEKDDHFIIVAHKYKMVFLIKKNLFLKGTPEEFRTFWDEKYQASRPGQRDQTNREGKNGT</sequence>
<evidence type="ECO:0000256" key="1">
    <source>
        <dbReference type="SAM" id="Phobius"/>
    </source>
</evidence>